<evidence type="ECO:0000313" key="5">
    <source>
        <dbReference type="EMBL" id="KAG3209320.1"/>
    </source>
</evidence>
<dbReference type="OrthoDB" id="118298at2759"/>
<evidence type="ECO:0000313" key="1">
    <source>
        <dbReference type="EMBL" id="KAG2841184.1"/>
    </source>
</evidence>
<evidence type="ECO:0000313" key="4">
    <source>
        <dbReference type="EMBL" id="KAG2967196.1"/>
    </source>
</evidence>
<organism evidence="6 7">
    <name type="scientific">Phytophthora cactorum</name>
    <dbReference type="NCBI Taxonomy" id="29920"/>
    <lineage>
        <taxon>Eukaryota</taxon>
        <taxon>Sar</taxon>
        <taxon>Stramenopiles</taxon>
        <taxon>Oomycota</taxon>
        <taxon>Peronosporomycetes</taxon>
        <taxon>Peronosporales</taxon>
        <taxon>Peronosporaceae</taxon>
        <taxon>Phytophthora</taxon>
    </lineage>
</organism>
<proteinExistence type="predicted"/>
<evidence type="ECO:0000313" key="3">
    <source>
        <dbReference type="EMBL" id="KAG2905820.1"/>
    </source>
</evidence>
<dbReference type="EMBL" id="MJFZ01000058">
    <property type="protein sequence ID" value="RAW39863.1"/>
    <property type="molecule type" value="Genomic_DNA"/>
</dbReference>
<accession>A0A329SSC5</accession>
<dbReference type="EMBL" id="RCMK01000979">
    <property type="protein sequence ID" value="KAG2905820.1"/>
    <property type="molecule type" value="Genomic_DNA"/>
</dbReference>
<evidence type="ECO:0000313" key="2">
    <source>
        <dbReference type="EMBL" id="KAG2893193.1"/>
    </source>
</evidence>
<gene>
    <name evidence="6" type="ORF">PC110_g3964</name>
    <name evidence="1" type="ORF">PC113_g19094</name>
    <name evidence="2" type="ORF">PC115_g18553</name>
    <name evidence="3" type="ORF">PC117_g20659</name>
    <name evidence="4" type="ORF">PC118_g18726</name>
    <name evidence="5" type="ORF">PC129_g19662</name>
</gene>
<dbReference type="Proteomes" id="UP000697107">
    <property type="component" value="Unassembled WGS sequence"/>
</dbReference>
<dbReference type="EMBL" id="RCMG01000949">
    <property type="protein sequence ID" value="KAG2841184.1"/>
    <property type="molecule type" value="Genomic_DNA"/>
</dbReference>
<dbReference type="Proteomes" id="UP000736787">
    <property type="component" value="Unassembled WGS sequence"/>
</dbReference>
<dbReference type="Proteomes" id="UP000735874">
    <property type="component" value="Unassembled WGS sequence"/>
</dbReference>
<dbReference type="EMBL" id="RCMV01001291">
    <property type="protein sequence ID" value="KAG3209320.1"/>
    <property type="molecule type" value="Genomic_DNA"/>
</dbReference>
<dbReference type="PANTHER" id="PTHR40866">
    <property type="entry name" value="BED-TYPE DOMAIN-CONTAINING PROTEIN"/>
    <property type="match status" value="1"/>
</dbReference>
<sequence length="278" mass="31241">MKGYMRYVACKVGQTIASQMGESFGLMFDGWTCNSLYLLDMFAVYVVNEVRHQHLLALFPIDGSQTAGAHLEHLASVLIVYGKWFDMARFFIGDNCSTNQGIATKLGVPLIGCSNHRFNLALNQFLEKYQNQIDMIQTLMIQLRQSNNAAALARVTPLKPIKSNATRWNSTFTMLKRYVKIWDAILTVIEVKVHMPRGNPHRRIAAAVEKLKELDRVCVKLQVEKCSMAGVRLLVDACAANYHVMANYLSPSADIIHSPDFEMAIVKLQNDLPLSSSE</sequence>
<comment type="caution">
    <text evidence="6">The sequence shown here is derived from an EMBL/GenBank/DDBJ whole genome shotgun (WGS) entry which is preliminary data.</text>
</comment>
<evidence type="ECO:0000313" key="6">
    <source>
        <dbReference type="EMBL" id="RAW39863.1"/>
    </source>
</evidence>
<protein>
    <submittedName>
        <fullName evidence="6">Uncharacterized protein</fullName>
    </submittedName>
</protein>
<reference evidence="6 7" key="1">
    <citation type="submission" date="2018-01" db="EMBL/GenBank/DDBJ databases">
        <title>Draft genome of the strawberry crown rot pathogen Phytophthora cactorum.</title>
        <authorList>
            <person name="Armitage A.D."/>
            <person name="Lysoe E."/>
            <person name="Nellist C.F."/>
            <person name="Harrison R.J."/>
            <person name="Brurberg M.B."/>
        </authorList>
    </citation>
    <scope>NUCLEOTIDE SEQUENCE [LARGE SCALE GENOMIC DNA]</scope>
    <source>
        <strain evidence="6 7">10300</strain>
    </source>
</reference>
<dbReference type="Proteomes" id="UP000774804">
    <property type="component" value="Unassembled WGS sequence"/>
</dbReference>
<dbReference type="VEuPathDB" id="FungiDB:PC110_g3964"/>
<evidence type="ECO:0000313" key="7">
    <source>
        <dbReference type="Proteomes" id="UP000251314"/>
    </source>
</evidence>
<dbReference type="Proteomes" id="UP000251314">
    <property type="component" value="Unassembled WGS sequence"/>
</dbReference>
<dbReference type="Proteomes" id="UP000760860">
    <property type="component" value="Unassembled WGS sequence"/>
</dbReference>
<dbReference type="PANTHER" id="PTHR40866:SF1">
    <property type="entry name" value="BED-TYPE DOMAIN-CONTAINING PROTEIN"/>
    <property type="match status" value="1"/>
</dbReference>
<keyword evidence="7" id="KW-1185">Reference proteome</keyword>
<name>A0A329SSC5_9STRA</name>
<dbReference type="EMBL" id="RCML01000952">
    <property type="protein sequence ID" value="KAG2967196.1"/>
    <property type="molecule type" value="Genomic_DNA"/>
</dbReference>
<dbReference type="InterPro" id="IPR012337">
    <property type="entry name" value="RNaseH-like_sf"/>
</dbReference>
<reference evidence="5" key="2">
    <citation type="submission" date="2018-05" db="EMBL/GenBank/DDBJ databases">
        <title>Effector identification in a new, highly contiguous assembly of the strawberry crown rot pathogen Phytophthora cactorum.</title>
        <authorList>
            <person name="Armitage A.D."/>
            <person name="Nellist C.F."/>
            <person name="Bates H."/>
            <person name="Vickerstaff R.J."/>
            <person name="Harrison R.J."/>
        </authorList>
    </citation>
    <scope>NUCLEOTIDE SEQUENCE</scope>
    <source>
        <strain evidence="1">15-7</strain>
        <strain evidence="2">4032</strain>
        <strain evidence="3">4040</strain>
        <strain evidence="4">P415</strain>
        <strain evidence="5">P421</strain>
    </source>
</reference>
<dbReference type="SUPFAM" id="SSF53098">
    <property type="entry name" value="Ribonuclease H-like"/>
    <property type="match status" value="1"/>
</dbReference>
<dbReference type="AlphaFoldDB" id="A0A329SSC5"/>
<dbReference type="EMBL" id="RCMI01000969">
    <property type="protein sequence ID" value="KAG2893193.1"/>
    <property type="molecule type" value="Genomic_DNA"/>
</dbReference>